<evidence type="ECO:0000313" key="6">
    <source>
        <dbReference type="Proteomes" id="UP000289841"/>
    </source>
</evidence>
<keyword evidence="6" id="KW-1185">Reference proteome</keyword>
<comment type="function">
    <text evidence="3">This protein is a component of the acetyl coenzyme A carboxylase complex; first, biotin carboxylase catalyzes the carboxylation of the carrier protein and then the transcarboxylase transfers the carboxyl group to form malonyl-CoA.</text>
</comment>
<dbReference type="Pfam" id="PF00364">
    <property type="entry name" value="Biotin_lipoyl"/>
    <property type="match status" value="1"/>
</dbReference>
<evidence type="ECO:0000259" key="4">
    <source>
        <dbReference type="PROSITE" id="PS50968"/>
    </source>
</evidence>
<keyword evidence="3" id="KW-0443">Lipid metabolism</keyword>
<dbReference type="PANTHER" id="PTHR45266:SF3">
    <property type="entry name" value="OXALOACETATE DECARBOXYLASE ALPHA CHAIN"/>
    <property type="match status" value="1"/>
</dbReference>
<dbReference type="EMBL" id="LR215048">
    <property type="protein sequence ID" value="VEU80984.1"/>
    <property type="molecule type" value="Genomic_DNA"/>
</dbReference>
<dbReference type="InterPro" id="IPR000089">
    <property type="entry name" value="Biotin_lipoyl"/>
</dbReference>
<dbReference type="STRING" id="1278311.GCA_000428705_00065"/>
<protein>
    <recommendedName>
        <fullName evidence="1 3">Biotin carboxyl carrier protein of acetyl-CoA carboxylase</fullName>
    </recommendedName>
</protein>
<gene>
    <name evidence="5" type="primary">accB</name>
    <name evidence="5" type="ORF">NCTC10138_01373</name>
</gene>
<dbReference type="InterPro" id="IPR001249">
    <property type="entry name" value="AcCoA_biotinCC"/>
</dbReference>
<evidence type="ECO:0000313" key="5">
    <source>
        <dbReference type="EMBL" id="VEU80984.1"/>
    </source>
</evidence>
<evidence type="ECO:0000256" key="2">
    <source>
        <dbReference type="ARBA" id="ARBA00023267"/>
    </source>
</evidence>
<dbReference type="GO" id="GO:0003989">
    <property type="term" value="F:acetyl-CoA carboxylase activity"/>
    <property type="evidence" value="ECO:0007669"/>
    <property type="project" value="InterPro"/>
</dbReference>
<dbReference type="InterPro" id="IPR050709">
    <property type="entry name" value="Biotin_Carboxyl_Carrier/Decarb"/>
</dbReference>
<name>A0A449BEV1_HAPAX</name>
<evidence type="ECO:0000256" key="1">
    <source>
        <dbReference type="ARBA" id="ARBA00017562"/>
    </source>
</evidence>
<dbReference type="AlphaFoldDB" id="A0A449BEV1"/>
<organism evidence="5 6">
    <name type="scientific">Haploplasma axanthum</name>
    <name type="common">Acholeplasma axanthum</name>
    <dbReference type="NCBI Taxonomy" id="29552"/>
    <lineage>
        <taxon>Bacteria</taxon>
        <taxon>Bacillati</taxon>
        <taxon>Mycoplasmatota</taxon>
        <taxon>Mollicutes</taxon>
        <taxon>Acholeplasmatales</taxon>
        <taxon>Acholeplasmataceae</taxon>
        <taxon>Haploplasma</taxon>
    </lineage>
</organism>
<dbReference type="KEGG" id="aaxa:NCTC10138_01373"/>
<keyword evidence="3" id="KW-0275">Fatty acid biosynthesis</keyword>
<dbReference type="PROSITE" id="PS50968">
    <property type="entry name" value="BIOTINYL_LIPOYL"/>
    <property type="match status" value="1"/>
</dbReference>
<dbReference type="UniPathway" id="UPA00094"/>
<keyword evidence="3" id="KW-0276">Fatty acid metabolism</keyword>
<dbReference type="PANTHER" id="PTHR45266">
    <property type="entry name" value="OXALOACETATE DECARBOXYLASE ALPHA CHAIN"/>
    <property type="match status" value="1"/>
</dbReference>
<dbReference type="Proteomes" id="UP000289841">
    <property type="component" value="Chromosome"/>
</dbReference>
<comment type="pathway">
    <text evidence="3">Lipid metabolism; fatty acid biosynthesis.</text>
</comment>
<dbReference type="InterPro" id="IPR011053">
    <property type="entry name" value="Single_hybrid_motif"/>
</dbReference>
<dbReference type="Gene3D" id="2.40.50.100">
    <property type="match status" value="1"/>
</dbReference>
<dbReference type="GO" id="GO:0009317">
    <property type="term" value="C:acetyl-CoA carboxylase complex"/>
    <property type="evidence" value="ECO:0007669"/>
    <property type="project" value="InterPro"/>
</dbReference>
<dbReference type="GO" id="GO:0006633">
    <property type="term" value="P:fatty acid biosynthetic process"/>
    <property type="evidence" value="ECO:0007669"/>
    <property type="project" value="UniProtKB-UniPathway"/>
</dbReference>
<reference evidence="5 6" key="1">
    <citation type="submission" date="2019-01" db="EMBL/GenBank/DDBJ databases">
        <authorList>
            <consortium name="Pathogen Informatics"/>
        </authorList>
    </citation>
    <scope>NUCLEOTIDE SEQUENCE [LARGE SCALE GENOMIC DNA]</scope>
    <source>
        <strain evidence="5 6">NCTC10138</strain>
    </source>
</reference>
<sequence length="158" mass="17866">MKNVLTIVKGLTKVKEVKLKEIQTIMKEFEESNLMTLELEMGEFKIKLSKNKIDESIFQTIKEVKNEIEPQINLPELVIKSPLVGTFYESATPESKPYLEVGSRVNKGDTVCIIEAMKIMNEIKSDITGTVEEVFFKNGDVVGYNDVLFKVVSDANTK</sequence>
<dbReference type="RefSeq" id="WP_052589607.1">
    <property type="nucleotide sequence ID" value="NZ_LR215048.1"/>
</dbReference>
<dbReference type="SUPFAM" id="SSF51230">
    <property type="entry name" value="Single hybrid motif"/>
    <property type="match status" value="1"/>
</dbReference>
<feature type="domain" description="Lipoyl-binding" evidence="4">
    <location>
        <begin position="76"/>
        <end position="152"/>
    </location>
</feature>
<keyword evidence="2 3" id="KW-0092">Biotin</keyword>
<dbReference type="PRINTS" id="PR01071">
    <property type="entry name" value="ACOABIOTINCC"/>
</dbReference>
<evidence type="ECO:0000256" key="3">
    <source>
        <dbReference type="RuleBase" id="RU364072"/>
    </source>
</evidence>
<proteinExistence type="predicted"/>
<keyword evidence="3" id="KW-0444">Lipid biosynthesis</keyword>
<accession>A0A449BEV1</accession>
<dbReference type="CDD" id="cd06850">
    <property type="entry name" value="biotinyl_domain"/>
    <property type="match status" value="1"/>
</dbReference>